<gene>
    <name evidence="9" type="ORF">CRG98_019785</name>
</gene>
<dbReference type="Pfam" id="PF03169">
    <property type="entry name" value="OPT"/>
    <property type="match status" value="1"/>
</dbReference>
<keyword evidence="8" id="KW-0472">Membrane</keyword>
<keyword evidence="5" id="KW-0571">Peptide transport</keyword>
<organism evidence="9 10">
    <name type="scientific">Punica granatum</name>
    <name type="common">Pomegranate</name>
    <dbReference type="NCBI Taxonomy" id="22663"/>
    <lineage>
        <taxon>Eukaryota</taxon>
        <taxon>Viridiplantae</taxon>
        <taxon>Streptophyta</taxon>
        <taxon>Embryophyta</taxon>
        <taxon>Tracheophyta</taxon>
        <taxon>Spermatophyta</taxon>
        <taxon>Magnoliopsida</taxon>
        <taxon>eudicotyledons</taxon>
        <taxon>Gunneridae</taxon>
        <taxon>Pentapetalae</taxon>
        <taxon>rosids</taxon>
        <taxon>malvids</taxon>
        <taxon>Myrtales</taxon>
        <taxon>Lythraceae</taxon>
        <taxon>Punica</taxon>
    </lineage>
</organism>
<proteinExistence type="inferred from homology"/>
<keyword evidence="7" id="KW-1133">Transmembrane helix</keyword>
<accession>A0A2I0JU50</accession>
<keyword evidence="6" id="KW-0653">Protein transport</keyword>
<reference evidence="9 10" key="1">
    <citation type="submission" date="2017-11" db="EMBL/GenBank/DDBJ databases">
        <title>De-novo sequencing of pomegranate (Punica granatum L.) genome.</title>
        <authorList>
            <person name="Akparov Z."/>
            <person name="Amiraslanov A."/>
            <person name="Hajiyeva S."/>
            <person name="Abbasov M."/>
            <person name="Kaur K."/>
            <person name="Hamwieh A."/>
            <person name="Solovyev V."/>
            <person name="Salamov A."/>
            <person name="Braich B."/>
            <person name="Kosarev P."/>
            <person name="Mahmoud A."/>
            <person name="Hajiyev E."/>
            <person name="Babayeva S."/>
            <person name="Izzatullayeva V."/>
            <person name="Mammadov A."/>
            <person name="Mammadov A."/>
            <person name="Sharifova S."/>
            <person name="Ojaghi J."/>
            <person name="Eynullazada K."/>
            <person name="Bayramov B."/>
            <person name="Abdulazimova A."/>
            <person name="Shahmuradov I."/>
        </authorList>
    </citation>
    <scope>NUCLEOTIDE SEQUENCE [LARGE SCALE GENOMIC DNA]</scope>
    <source>
        <strain evidence="10">cv. AG2017</strain>
        <tissue evidence="9">Leaf</tissue>
    </source>
</reference>
<evidence type="ECO:0000256" key="7">
    <source>
        <dbReference type="ARBA" id="ARBA00022989"/>
    </source>
</evidence>
<dbReference type="STRING" id="22663.A0A2I0JU50"/>
<dbReference type="GO" id="GO:0035673">
    <property type="term" value="F:oligopeptide transmembrane transporter activity"/>
    <property type="evidence" value="ECO:0007669"/>
    <property type="project" value="InterPro"/>
</dbReference>
<evidence type="ECO:0000313" key="10">
    <source>
        <dbReference type="Proteomes" id="UP000233551"/>
    </source>
</evidence>
<name>A0A2I0JU50_PUNGR</name>
<dbReference type="Proteomes" id="UP000233551">
    <property type="component" value="Unassembled WGS sequence"/>
</dbReference>
<sequence>MSSWVYRFVQGRHEEINDSPIEEVRLTVPATDDPTPACPDLCLKPLSVSSVSVQVVALPIGKIMAATSKVIKVLLTRWSFSMNPGPFNLKKQVPITIFANCRAGEVYAVAFYHRSIHPAAAFLLSQTT</sequence>
<protein>
    <submittedName>
        <fullName evidence="9">Uncharacterized protein</fullName>
    </submittedName>
</protein>
<evidence type="ECO:0000256" key="2">
    <source>
        <dbReference type="ARBA" id="ARBA00005484"/>
    </source>
</evidence>
<dbReference type="EMBL" id="PGOL01001230">
    <property type="protein sequence ID" value="PKI59837.1"/>
    <property type="molecule type" value="Genomic_DNA"/>
</dbReference>
<dbReference type="InterPro" id="IPR004648">
    <property type="entry name" value="Oligpept_transpt"/>
</dbReference>
<dbReference type="GO" id="GO:0015031">
    <property type="term" value="P:protein transport"/>
    <property type="evidence" value="ECO:0007669"/>
    <property type="project" value="UniProtKB-KW"/>
</dbReference>
<evidence type="ECO:0000256" key="5">
    <source>
        <dbReference type="ARBA" id="ARBA00022856"/>
    </source>
</evidence>
<evidence type="ECO:0000256" key="1">
    <source>
        <dbReference type="ARBA" id="ARBA00004141"/>
    </source>
</evidence>
<dbReference type="PANTHER" id="PTHR22601">
    <property type="entry name" value="ISP4 LIKE PROTEIN"/>
    <property type="match status" value="1"/>
</dbReference>
<keyword evidence="3" id="KW-0813">Transport</keyword>
<evidence type="ECO:0000256" key="4">
    <source>
        <dbReference type="ARBA" id="ARBA00022692"/>
    </source>
</evidence>
<dbReference type="GO" id="GO:0016020">
    <property type="term" value="C:membrane"/>
    <property type="evidence" value="ECO:0007669"/>
    <property type="project" value="UniProtKB-SubCell"/>
</dbReference>
<dbReference type="InterPro" id="IPR004813">
    <property type="entry name" value="OPT"/>
</dbReference>
<keyword evidence="10" id="KW-1185">Reference proteome</keyword>
<evidence type="ECO:0000256" key="6">
    <source>
        <dbReference type="ARBA" id="ARBA00022927"/>
    </source>
</evidence>
<keyword evidence="4" id="KW-0812">Transmembrane</keyword>
<dbReference type="AlphaFoldDB" id="A0A2I0JU50"/>
<comment type="subcellular location">
    <subcellularLocation>
        <location evidence="1">Membrane</location>
        <topology evidence="1">Multi-pass membrane protein</topology>
    </subcellularLocation>
</comment>
<comment type="caution">
    <text evidence="9">The sequence shown here is derived from an EMBL/GenBank/DDBJ whole genome shotgun (WGS) entry which is preliminary data.</text>
</comment>
<evidence type="ECO:0000256" key="8">
    <source>
        <dbReference type="ARBA" id="ARBA00023136"/>
    </source>
</evidence>
<comment type="similarity">
    <text evidence="2">Belongs to the oligopeptide OPT transporter (TC 2.A.67.1) family.</text>
</comment>
<evidence type="ECO:0000313" key="9">
    <source>
        <dbReference type="EMBL" id="PKI59837.1"/>
    </source>
</evidence>
<evidence type="ECO:0000256" key="3">
    <source>
        <dbReference type="ARBA" id="ARBA00022448"/>
    </source>
</evidence>